<name>A0A8X6VZZ7_TRICX</name>
<protein>
    <submittedName>
        <fullName evidence="1">Uncharacterized protein</fullName>
    </submittedName>
</protein>
<proteinExistence type="predicted"/>
<dbReference type="Proteomes" id="UP000887159">
    <property type="component" value="Unassembled WGS sequence"/>
</dbReference>
<comment type="caution">
    <text evidence="1">The sequence shown here is derived from an EMBL/GenBank/DDBJ whole genome shotgun (WGS) entry which is preliminary data.</text>
</comment>
<keyword evidence="2" id="KW-1185">Reference proteome</keyword>
<organism evidence="1 2">
    <name type="scientific">Trichonephila clavipes</name>
    <name type="common">Golden silk orbweaver</name>
    <name type="synonym">Nephila clavipes</name>
    <dbReference type="NCBI Taxonomy" id="2585209"/>
    <lineage>
        <taxon>Eukaryota</taxon>
        <taxon>Metazoa</taxon>
        <taxon>Ecdysozoa</taxon>
        <taxon>Arthropoda</taxon>
        <taxon>Chelicerata</taxon>
        <taxon>Arachnida</taxon>
        <taxon>Araneae</taxon>
        <taxon>Araneomorphae</taxon>
        <taxon>Entelegynae</taxon>
        <taxon>Araneoidea</taxon>
        <taxon>Nephilidae</taxon>
        <taxon>Trichonephila</taxon>
    </lineage>
</organism>
<evidence type="ECO:0000313" key="1">
    <source>
        <dbReference type="EMBL" id="GFY25732.1"/>
    </source>
</evidence>
<dbReference type="AlphaFoldDB" id="A0A8X6VZZ7"/>
<dbReference type="EMBL" id="BMAU01021372">
    <property type="protein sequence ID" value="GFY25732.1"/>
    <property type="molecule type" value="Genomic_DNA"/>
</dbReference>
<sequence>MASAIIASLTFTNQMSLGAIVYVDTCKILKVTKSPRSTNTFRKSLTKALQITQFSPTEAISMFVEDIARKQHNAAKKAA</sequence>
<reference evidence="1" key="1">
    <citation type="submission" date="2020-08" db="EMBL/GenBank/DDBJ databases">
        <title>Multicomponent nature underlies the extraordinary mechanical properties of spider dragline silk.</title>
        <authorList>
            <person name="Kono N."/>
            <person name="Nakamura H."/>
            <person name="Mori M."/>
            <person name="Yoshida Y."/>
            <person name="Ohtoshi R."/>
            <person name="Malay A.D."/>
            <person name="Moran D.A.P."/>
            <person name="Tomita M."/>
            <person name="Numata K."/>
            <person name="Arakawa K."/>
        </authorList>
    </citation>
    <scope>NUCLEOTIDE SEQUENCE</scope>
</reference>
<evidence type="ECO:0000313" key="2">
    <source>
        <dbReference type="Proteomes" id="UP000887159"/>
    </source>
</evidence>
<gene>
    <name evidence="1" type="ORF">TNCV_3060631</name>
</gene>
<accession>A0A8X6VZZ7</accession>